<name>A0A4Y2V213_ARAVE</name>
<feature type="non-terminal residue" evidence="1">
    <location>
        <position position="1"/>
    </location>
</feature>
<dbReference type="EMBL" id="BGPR01042757">
    <property type="protein sequence ID" value="GBO19263.1"/>
    <property type="molecule type" value="Genomic_DNA"/>
</dbReference>
<comment type="caution">
    <text evidence="1">The sequence shown here is derived from an EMBL/GenBank/DDBJ whole genome shotgun (WGS) entry which is preliminary data.</text>
</comment>
<gene>
    <name evidence="1" type="ORF">AVEN_204838_1</name>
</gene>
<reference evidence="1 2" key="1">
    <citation type="journal article" date="2019" name="Sci. Rep.">
        <title>Orb-weaving spider Araneus ventricosus genome elucidates the spidroin gene catalogue.</title>
        <authorList>
            <person name="Kono N."/>
            <person name="Nakamura H."/>
            <person name="Ohtoshi R."/>
            <person name="Moran D.A.P."/>
            <person name="Shinohara A."/>
            <person name="Yoshida Y."/>
            <person name="Fujiwara M."/>
            <person name="Mori M."/>
            <person name="Tomita M."/>
            <person name="Arakawa K."/>
        </authorList>
    </citation>
    <scope>NUCLEOTIDE SEQUENCE [LARGE SCALE GENOMIC DNA]</scope>
</reference>
<organism evidence="1 2">
    <name type="scientific">Araneus ventricosus</name>
    <name type="common">Orbweaver spider</name>
    <name type="synonym">Epeira ventricosa</name>
    <dbReference type="NCBI Taxonomy" id="182803"/>
    <lineage>
        <taxon>Eukaryota</taxon>
        <taxon>Metazoa</taxon>
        <taxon>Ecdysozoa</taxon>
        <taxon>Arthropoda</taxon>
        <taxon>Chelicerata</taxon>
        <taxon>Arachnida</taxon>
        <taxon>Araneae</taxon>
        <taxon>Araneomorphae</taxon>
        <taxon>Entelegynae</taxon>
        <taxon>Araneoidea</taxon>
        <taxon>Araneidae</taxon>
        <taxon>Araneus</taxon>
    </lineage>
</organism>
<dbReference type="Proteomes" id="UP000499080">
    <property type="component" value="Unassembled WGS sequence"/>
</dbReference>
<protein>
    <submittedName>
        <fullName evidence="1">Uncharacterized protein</fullName>
    </submittedName>
</protein>
<proteinExistence type="predicted"/>
<evidence type="ECO:0000313" key="2">
    <source>
        <dbReference type="Proteomes" id="UP000499080"/>
    </source>
</evidence>
<evidence type="ECO:0000313" key="1">
    <source>
        <dbReference type="EMBL" id="GBO19263.1"/>
    </source>
</evidence>
<dbReference type="AlphaFoldDB" id="A0A4Y2V213"/>
<accession>A0A4Y2V213</accession>
<sequence length="53" mass="6094">KPKDDWPVYGGNFETVSYTGGDATHKQSGLHLFSCMFWRPYFDPEGKIKLPED</sequence>
<keyword evidence="2" id="KW-1185">Reference proteome</keyword>